<sequence>MGRSPKSSPKASPKTSPKKVKKSEVEEEKRDVNSLKSPKSPKSPKSAKKDTKESAAYKSIAVCLSSGHKLHPTLVAGVFSKSASPISAGSKLYAPCGPFVQVYSVKSHRVLATLGPHEGQVTALSAGSKQPDGPYPIATGSSSGELCIWDGKGGNCSQPSTRMNLGNEVLSLHWPRANQIIVMLGEKGGEAWLEQITVSSLESISRGSTLPLRAEKAGRCDVDDDIVALIDGKELCVWKEGWSAPRRYSHASKAFSVAIDPYRRYVAVGDQLGVVWFWWGALDDVQDTLVPARWHWHAGPVRALTHSGPLLLSAGDEGVLCVRNAEDETTKYIPRFRTSFRHLTVSQDGQICCGCKDSSIALIDSLHGVERPRYVPSIDHALSEPMAREGKKRRLGRQERGTWKRAKVQPTLPFLHSLTGGSVVATAGRRVTFLHRTEEPQPSETLRLKRGGHASSDPEQCWVLQQLVVSSGGSCIMTCETRILPSLENFDPGFAFSCVLKWWRRDSLGEYVLDSVSNNPHMDDVTVAFGSPEDETVFFTASRDKGFKIWDYLDSPYAPAVRKGEEVERKRCWQFIAAGKWRSTIVSGCFSADASVVATGVVGSIILWKAQEGVAVDQLSLEKADTPKQMCSVVTSAFLLIAYVQGAKKDEIICWNLFTLQMVTKLDLRAALPGKGEFQMRYSIQLPFQILAFRRGEAVFTTWSLTQDEPKLMANGVESPKKKRKLEKAKKDLCPSLTFVEQASMTLPAGQGIEDLAFHKKESSKDEDEYSVMESLMCWTSAGLLWNINLSDAKLQEEQPEEEPLEEKAGSALSNLTGGRMAVSKLETSAKYPLRTTAAQQAGLVPRLLKRILPPGVPSHMLPPPAALWKEFTSTYAKAPDAAAAPFQAETLKKRSKAATKASNLAGSDLRRPLPPGVPSRDWTDRPGLSSSTQIEVNT</sequence>
<keyword evidence="11" id="KW-1185">Reference proteome</keyword>
<dbReference type="InterPro" id="IPR001680">
    <property type="entry name" value="WD40_rpt"/>
</dbReference>
<keyword evidence="2" id="KW-0690">Ribosome biogenesis</keyword>
<evidence type="ECO:0000256" key="4">
    <source>
        <dbReference type="ARBA" id="ARBA00022574"/>
    </source>
</evidence>
<comment type="subcellular location">
    <subcellularLocation>
        <location evidence="1">Nucleus</location>
        <location evidence="1">Nucleolus</location>
    </subcellularLocation>
</comment>
<protein>
    <recommendedName>
        <fullName evidence="9">WD repeat-containing protein 75 second beta-propeller domain-containing protein</fullName>
    </recommendedName>
</protein>
<dbReference type="InterPro" id="IPR015943">
    <property type="entry name" value="WD40/YVTN_repeat-like_dom_sf"/>
</dbReference>
<keyword evidence="6" id="KW-0804">Transcription</keyword>
<evidence type="ECO:0000256" key="3">
    <source>
        <dbReference type="ARBA" id="ARBA00022552"/>
    </source>
</evidence>
<dbReference type="InterPro" id="IPR053826">
    <property type="entry name" value="WDR75"/>
</dbReference>
<name>A0ABP0K286_9DINO</name>
<organism evidence="10 11">
    <name type="scientific">Durusdinium trenchii</name>
    <dbReference type="NCBI Taxonomy" id="1381693"/>
    <lineage>
        <taxon>Eukaryota</taxon>
        <taxon>Sar</taxon>
        <taxon>Alveolata</taxon>
        <taxon>Dinophyceae</taxon>
        <taxon>Suessiales</taxon>
        <taxon>Symbiodiniaceae</taxon>
        <taxon>Durusdinium</taxon>
    </lineage>
</organism>
<evidence type="ECO:0000256" key="8">
    <source>
        <dbReference type="SAM" id="MobiDB-lite"/>
    </source>
</evidence>
<dbReference type="EMBL" id="CAXAMN010007158">
    <property type="protein sequence ID" value="CAK9020646.1"/>
    <property type="molecule type" value="Genomic_DNA"/>
</dbReference>
<accession>A0ABP0K286</accession>
<dbReference type="InterPro" id="IPR036322">
    <property type="entry name" value="WD40_repeat_dom_sf"/>
</dbReference>
<evidence type="ECO:0000313" key="10">
    <source>
        <dbReference type="EMBL" id="CAK9020646.1"/>
    </source>
</evidence>
<keyword evidence="7" id="KW-0539">Nucleus</keyword>
<feature type="compositionally biased region" description="Basic and acidic residues" evidence="8">
    <location>
        <begin position="22"/>
        <end position="33"/>
    </location>
</feature>
<dbReference type="PANTHER" id="PTHR44215:SF1">
    <property type="entry name" value="WD REPEAT-CONTAINING PROTEIN 75"/>
    <property type="match status" value="1"/>
</dbReference>
<feature type="region of interest" description="Disordered" evidence="8">
    <location>
        <begin position="895"/>
        <end position="939"/>
    </location>
</feature>
<evidence type="ECO:0000256" key="5">
    <source>
        <dbReference type="ARBA" id="ARBA00022737"/>
    </source>
</evidence>
<gene>
    <name evidence="10" type="ORF">CCMP2556_LOCUS14137</name>
</gene>
<dbReference type="Gene3D" id="2.130.10.10">
    <property type="entry name" value="YVTN repeat-like/Quinoprotein amine dehydrogenase"/>
    <property type="match status" value="3"/>
</dbReference>
<dbReference type="InterPro" id="IPR057644">
    <property type="entry name" value="Beta-prop_WDR75_2nd"/>
</dbReference>
<feature type="compositionally biased region" description="Low complexity" evidence="8">
    <location>
        <begin position="34"/>
        <end position="44"/>
    </location>
</feature>
<proteinExistence type="predicted"/>
<evidence type="ECO:0000256" key="1">
    <source>
        <dbReference type="ARBA" id="ARBA00004604"/>
    </source>
</evidence>
<keyword evidence="4" id="KW-0853">WD repeat</keyword>
<dbReference type="PANTHER" id="PTHR44215">
    <property type="entry name" value="WD REPEAT-CONTAINING PROTEIN 75"/>
    <property type="match status" value="1"/>
</dbReference>
<dbReference type="Pfam" id="PF00400">
    <property type="entry name" value="WD40"/>
    <property type="match status" value="1"/>
</dbReference>
<keyword evidence="3" id="KW-0698">rRNA processing</keyword>
<dbReference type="Proteomes" id="UP001642484">
    <property type="component" value="Unassembled WGS sequence"/>
</dbReference>
<evidence type="ECO:0000256" key="6">
    <source>
        <dbReference type="ARBA" id="ARBA00023163"/>
    </source>
</evidence>
<feature type="compositionally biased region" description="Low complexity" evidence="8">
    <location>
        <begin position="1"/>
        <end position="15"/>
    </location>
</feature>
<reference evidence="10 11" key="1">
    <citation type="submission" date="2024-02" db="EMBL/GenBank/DDBJ databases">
        <authorList>
            <person name="Chen Y."/>
            <person name="Shah S."/>
            <person name="Dougan E. K."/>
            <person name="Thang M."/>
            <person name="Chan C."/>
        </authorList>
    </citation>
    <scope>NUCLEOTIDE SEQUENCE [LARGE SCALE GENOMIC DNA]</scope>
</reference>
<keyword evidence="5" id="KW-0677">Repeat</keyword>
<feature type="domain" description="WD repeat-containing protein 75 second beta-propeller" evidence="9">
    <location>
        <begin position="497"/>
        <end position="662"/>
    </location>
</feature>
<dbReference type="SUPFAM" id="SSF50978">
    <property type="entry name" value="WD40 repeat-like"/>
    <property type="match status" value="1"/>
</dbReference>
<evidence type="ECO:0000259" key="9">
    <source>
        <dbReference type="Pfam" id="PF23769"/>
    </source>
</evidence>
<feature type="compositionally biased region" description="Polar residues" evidence="8">
    <location>
        <begin position="929"/>
        <end position="939"/>
    </location>
</feature>
<evidence type="ECO:0000256" key="7">
    <source>
        <dbReference type="ARBA" id="ARBA00023242"/>
    </source>
</evidence>
<feature type="region of interest" description="Disordered" evidence="8">
    <location>
        <begin position="1"/>
        <end position="52"/>
    </location>
</feature>
<evidence type="ECO:0000256" key="2">
    <source>
        <dbReference type="ARBA" id="ARBA00022517"/>
    </source>
</evidence>
<comment type="caution">
    <text evidence="10">The sequence shown here is derived from an EMBL/GenBank/DDBJ whole genome shotgun (WGS) entry which is preliminary data.</text>
</comment>
<dbReference type="Pfam" id="PF23769">
    <property type="entry name" value="Beta-prop_WDR75_2nd"/>
    <property type="match status" value="1"/>
</dbReference>
<dbReference type="SMART" id="SM00320">
    <property type="entry name" value="WD40"/>
    <property type="match status" value="5"/>
</dbReference>
<evidence type="ECO:0000313" key="11">
    <source>
        <dbReference type="Proteomes" id="UP001642484"/>
    </source>
</evidence>